<dbReference type="Proteomes" id="UP000199608">
    <property type="component" value="Unassembled WGS sequence"/>
</dbReference>
<evidence type="ECO:0000256" key="1">
    <source>
        <dbReference type="SAM" id="Coils"/>
    </source>
</evidence>
<proteinExistence type="predicted"/>
<organism evidence="2 3">
    <name type="scientific">Desulfobacula phenolica</name>
    <dbReference type="NCBI Taxonomy" id="90732"/>
    <lineage>
        <taxon>Bacteria</taxon>
        <taxon>Pseudomonadati</taxon>
        <taxon>Thermodesulfobacteriota</taxon>
        <taxon>Desulfobacteria</taxon>
        <taxon>Desulfobacterales</taxon>
        <taxon>Desulfobacteraceae</taxon>
        <taxon>Desulfobacula</taxon>
    </lineage>
</organism>
<keyword evidence="1" id="KW-0175">Coiled coil</keyword>
<evidence type="ECO:0000313" key="3">
    <source>
        <dbReference type="Proteomes" id="UP000199608"/>
    </source>
</evidence>
<evidence type="ECO:0000313" key="2">
    <source>
        <dbReference type="EMBL" id="SDU46163.1"/>
    </source>
</evidence>
<dbReference type="EMBL" id="FNLL01000009">
    <property type="protein sequence ID" value="SDU46163.1"/>
    <property type="molecule type" value="Genomic_DNA"/>
</dbReference>
<name>A0A1H2IPY8_9BACT</name>
<dbReference type="RefSeq" id="WP_092235821.1">
    <property type="nucleotide sequence ID" value="NZ_FNLL01000009.1"/>
</dbReference>
<accession>A0A1H2IPY8</accession>
<sequence length="417" mass="48704">MKKICILLFVLFLTLTGFGSVHTLENKEKLTIETFVMTAKNDLKLQNQRELTRYLKEAPTSTPYIDRMEFRTETEEFDLEKQKYSLRFYPKGWGETQYTKQVTELANQSCRTEQLNYYNTALKMRYDLVLDYLESSSMIDLKSQLATVCEDRIHVLNKKSAGSLSFDISELIAAEELLTELRLELVALENKITGLNHQISVAADSQMPVTFDRRRLIEISAIEKKIHELPQEITVNNVKLEDQKNKMDLANSKYMLEQAKNRDYLSYFEVSYDSDDYDDAQKACSIEVAIKLPFINSDWDGVNRRKVNYMKERLQYNEEMRVLSEKRISLTCVLDRLIKQYTLLETNKKNSNAEVSFKAYLKMDGMEPLNLLKIKESIIKSDIQIEKTAFNIRCRFIELMDIMGNLPATPFKNYIIL</sequence>
<gene>
    <name evidence="2" type="ORF">SAMN04487931_10975</name>
</gene>
<feature type="coiled-coil region" evidence="1">
    <location>
        <begin position="171"/>
        <end position="198"/>
    </location>
</feature>
<dbReference type="AlphaFoldDB" id="A0A1H2IPY8"/>
<evidence type="ECO:0008006" key="4">
    <source>
        <dbReference type="Google" id="ProtNLM"/>
    </source>
</evidence>
<reference evidence="3" key="1">
    <citation type="submission" date="2016-10" db="EMBL/GenBank/DDBJ databases">
        <authorList>
            <person name="Varghese N."/>
            <person name="Submissions S."/>
        </authorList>
    </citation>
    <scope>NUCLEOTIDE SEQUENCE [LARGE SCALE GENOMIC DNA]</scope>
    <source>
        <strain evidence="3">DSM 3384</strain>
    </source>
</reference>
<protein>
    <recommendedName>
        <fullName evidence="4">Outer membrane efflux protein</fullName>
    </recommendedName>
</protein>
<keyword evidence="3" id="KW-1185">Reference proteome</keyword>